<comment type="caution">
    <text evidence="1">The sequence shown here is derived from an EMBL/GenBank/DDBJ whole genome shotgun (WGS) entry which is preliminary data.</text>
</comment>
<dbReference type="RefSeq" id="WP_120074714.1">
    <property type="nucleotide sequence ID" value="NZ_CP126113.1"/>
</dbReference>
<proteinExistence type="predicted"/>
<protein>
    <submittedName>
        <fullName evidence="1">Uncharacterized protein</fullName>
    </submittedName>
</protein>
<dbReference type="AlphaFoldDB" id="A0A443IMQ2"/>
<dbReference type="Proteomes" id="UP000273811">
    <property type="component" value="Unassembled WGS sequence"/>
</dbReference>
<sequence>MNEKLRTAIRKEIERLTRFPEGYLPDWVVRHKESLINRAVEILEENNADKNNPQNIYRAAWLAIDENF</sequence>
<evidence type="ECO:0000313" key="2">
    <source>
        <dbReference type="Proteomes" id="UP000273811"/>
    </source>
</evidence>
<dbReference type="EMBL" id="QYTU02000034">
    <property type="protein sequence ID" value="RWR06762.1"/>
    <property type="molecule type" value="Genomic_DNA"/>
</dbReference>
<keyword evidence="2" id="KW-1185">Reference proteome</keyword>
<gene>
    <name evidence="1" type="ORF">D4N35_013955</name>
</gene>
<reference evidence="1" key="1">
    <citation type="submission" date="2018-12" db="EMBL/GenBank/DDBJ databases">
        <authorList>
            <person name="Sun L."/>
            <person name="Chen Z."/>
        </authorList>
    </citation>
    <scope>NUCLEOTIDE SEQUENCE [LARGE SCALE GENOMIC DNA]</scope>
    <source>
        <strain evidence="1">DSM 16012</strain>
    </source>
</reference>
<name>A0A443IMQ2_9BACI</name>
<organism evidence="1 2">
    <name type="scientific">Siminovitchia fortis</name>
    <dbReference type="NCBI Taxonomy" id="254758"/>
    <lineage>
        <taxon>Bacteria</taxon>
        <taxon>Bacillati</taxon>
        <taxon>Bacillota</taxon>
        <taxon>Bacilli</taxon>
        <taxon>Bacillales</taxon>
        <taxon>Bacillaceae</taxon>
        <taxon>Siminovitchia</taxon>
    </lineage>
</organism>
<accession>A0A443IMQ2</accession>
<evidence type="ECO:0000313" key="1">
    <source>
        <dbReference type="EMBL" id="RWR06762.1"/>
    </source>
</evidence>